<gene>
    <name evidence="2" type="ORF">UFOPK2754_00583</name>
    <name evidence="3" type="ORF">UFOPK3139_00213</name>
    <name evidence="4" type="ORF">UFOPK3543_02507</name>
    <name evidence="5" type="ORF">UFOPK3967_01803</name>
</gene>
<evidence type="ECO:0000259" key="1">
    <source>
        <dbReference type="SMART" id="SM01118"/>
    </source>
</evidence>
<reference evidence="2" key="1">
    <citation type="submission" date="2020-05" db="EMBL/GenBank/DDBJ databases">
        <authorList>
            <person name="Chiriac C."/>
            <person name="Salcher M."/>
            <person name="Ghai R."/>
            <person name="Kavagutti S V."/>
        </authorList>
    </citation>
    <scope>NUCLEOTIDE SEQUENCE</scope>
</reference>
<dbReference type="Pfam" id="PF01928">
    <property type="entry name" value="CYTH"/>
    <property type="match status" value="1"/>
</dbReference>
<dbReference type="InterPro" id="IPR033469">
    <property type="entry name" value="CYTH-like_dom_sf"/>
</dbReference>
<protein>
    <submittedName>
        <fullName evidence="2">Unannotated protein</fullName>
    </submittedName>
</protein>
<dbReference type="EMBL" id="CAFBMH010000127">
    <property type="protein sequence ID" value="CAB4928354.1"/>
    <property type="molecule type" value="Genomic_DNA"/>
</dbReference>
<proteinExistence type="predicted"/>
<dbReference type="PIRSF" id="PIRSF016487">
    <property type="entry name" value="CYTH_UCP016487"/>
    <property type="match status" value="1"/>
</dbReference>
<sequence>MAFEIERKFLLRGDPASRLGNEVGEHLRQGYLAIDQAVEVRVRIGSESAAVTVKAGRGVVRTEVEMPIAADEAEELWIHTMGRRIEKTRYRIDLAGAGLDRRADVAEVDIYHGSLAGLSVAEVEFASESSAAEFVPPHWFGRELTGDDRWSNAQLARHGLPEEFINGSP</sequence>
<name>A0A6J6SD33_9ZZZZ</name>
<dbReference type="EMBL" id="CAFBOS010000114">
    <property type="protein sequence ID" value="CAB5003744.1"/>
    <property type="molecule type" value="Genomic_DNA"/>
</dbReference>
<dbReference type="InterPro" id="IPR012042">
    <property type="entry name" value="NeuTTM/CthTTM-like"/>
</dbReference>
<dbReference type="SUPFAM" id="SSF55154">
    <property type="entry name" value="CYTH-like phosphatases"/>
    <property type="match status" value="1"/>
</dbReference>
<evidence type="ECO:0000313" key="4">
    <source>
        <dbReference type="EMBL" id="CAB4928354.1"/>
    </source>
</evidence>
<dbReference type="AlphaFoldDB" id="A0A6J6SD33"/>
<dbReference type="PANTHER" id="PTHR40114:SF1">
    <property type="entry name" value="SLR0698 PROTEIN"/>
    <property type="match status" value="1"/>
</dbReference>
<dbReference type="PANTHER" id="PTHR40114">
    <property type="entry name" value="SLR0698 PROTEIN"/>
    <property type="match status" value="1"/>
</dbReference>
<dbReference type="EMBL" id="CAEZYR010000014">
    <property type="protein sequence ID" value="CAB4732568.1"/>
    <property type="molecule type" value="Genomic_DNA"/>
</dbReference>
<evidence type="ECO:0000313" key="2">
    <source>
        <dbReference type="EMBL" id="CAB4732568.1"/>
    </source>
</evidence>
<dbReference type="EMBL" id="CAFABA010000004">
    <property type="protein sequence ID" value="CAB4813925.1"/>
    <property type="molecule type" value="Genomic_DNA"/>
</dbReference>
<dbReference type="Gene3D" id="2.40.320.10">
    <property type="entry name" value="Hypothetical Protein Pfu-838710-001"/>
    <property type="match status" value="1"/>
</dbReference>
<organism evidence="2">
    <name type="scientific">freshwater metagenome</name>
    <dbReference type="NCBI Taxonomy" id="449393"/>
    <lineage>
        <taxon>unclassified sequences</taxon>
        <taxon>metagenomes</taxon>
        <taxon>ecological metagenomes</taxon>
    </lineage>
</organism>
<feature type="domain" description="CYTH" evidence="1">
    <location>
        <begin position="2"/>
        <end position="156"/>
    </location>
</feature>
<accession>A0A6J6SD33</accession>
<dbReference type="CDD" id="cd07891">
    <property type="entry name" value="CYTH-like_CthTTM-like_1"/>
    <property type="match status" value="1"/>
</dbReference>
<evidence type="ECO:0000313" key="5">
    <source>
        <dbReference type="EMBL" id="CAB5003744.1"/>
    </source>
</evidence>
<dbReference type="SMART" id="SM01118">
    <property type="entry name" value="CYTH"/>
    <property type="match status" value="1"/>
</dbReference>
<evidence type="ECO:0000313" key="3">
    <source>
        <dbReference type="EMBL" id="CAB4813925.1"/>
    </source>
</evidence>
<dbReference type="InterPro" id="IPR023577">
    <property type="entry name" value="CYTH_domain"/>
</dbReference>